<organism evidence="2 3">
    <name type="scientific">Geothrix limicola</name>
    <dbReference type="NCBI Taxonomy" id="2927978"/>
    <lineage>
        <taxon>Bacteria</taxon>
        <taxon>Pseudomonadati</taxon>
        <taxon>Acidobacteriota</taxon>
        <taxon>Holophagae</taxon>
        <taxon>Holophagales</taxon>
        <taxon>Holophagaceae</taxon>
        <taxon>Geothrix</taxon>
    </lineage>
</organism>
<feature type="region of interest" description="Disordered" evidence="1">
    <location>
        <begin position="16"/>
        <end position="69"/>
    </location>
</feature>
<keyword evidence="3" id="KW-1185">Reference proteome</keyword>
<proteinExistence type="predicted"/>
<dbReference type="Proteomes" id="UP001165069">
    <property type="component" value="Unassembled WGS sequence"/>
</dbReference>
<dbReference type="RefSeq" id="WP_285572336.1">
    <property type="nucleotide sequence ID" value="NZ_BSDE01000002.1"/>
</dbReference>
<evidence type="ECO:0000313" key="2">
    <source>
        <dbReference type="EMBL" id="GLH72826.1"/>
    </source>
</evidence>
<feature type="compositionally biased region" description="Pro residues" evidence="1">
    <location>
        <begin position="18"/>
        <end position="35"/>
    </location>
</feature>
<protein>
    <submittedName>
        <fullName evidence="2">Uncharacterized protein</fullName>
    </submittedName>
</protein>
<dbReference type="EMBL" id="BSDE01000002">
    <property type="protein sequence ID" value="GLH72826.1"/>
    <property type="molecule type" value="Genomic_DNA"/>
</dbReference>
<evidence type="ECO:0000256" key="1">
    <source>
        <dbReference type="SAM" id="MobiDB-lite"/>
    </source>
</evidence>
<evidence type="ECO:0000313" key="3">
    <source>
        <dbReference type="Proteomes" id="UP001165069"/>
    </source>
</evidence>
<accession>A0ABQ5QE98</accession>
<sequence length="196" mass="20592">MQILFLLAALGLAQEPPLQIPPPTPEAPAAEPAPAPSATKTAAPATAPSAARPQTPAPRQTAASSGPSPLSFYSESFTFSWDRTIPLSINVDGLKVNSIFFNKRVVESGFLGALKGAEFGTRAQVEVTNTGKHPKVPGFAVAVIDKDGRLLGVASGGTKVGTVKPGETETFDLNFTQVKERLASGDKFYFAIELRN</sequence>
<gene>
    <name evidence="2" type="ORF">GETHLI_13280</name>
</gene>
<name>A0ABQ5QE98_9BACT</name>
<comment type="caution">
    <text evidence="2">The sequence shown here is derived from an EMBL/GenBank/DDBJ whole genome shotgun (WGS) entry which is preliminary data.</text>
</comment>
<reference evidence="2 3" key="1">
    <citation type="journal article" date="2023" name="Antonie Van Leeuwenhoek">
        <title>Mesoterricola silvestris gen. nov., sp. nov., Mesoterricola sediminis sp. nov., Geothrix oryzae sp. nov., Geothrix edaphica sp. nov., Geothrix rubra sp. nov., and Geothrix limicola sp. nov., six novel members of Acidobacteriota isolated from soils.</title>
        <authorList>
            <person name="Itoh H."/>
            <person name="Sugisawa Y."/>
            <person name="Mise K."/>
            <person name="Xu Z."/>
            <person name="Kuniyasu M."/>
            <person name="Ushijima N."/>
            <person name="Kawano K."/>
            <person name="Kobayashi E."/>
            <person name="Shiratori Y."/>
            <person name="Masuda Y."/>
            <person name="Senoo K."/>
        </authorList>
    </citation>
    <scope>NUCLEOTIDE SEQUENCE [LARGE SCALE GENOMIC DNA]</scope>
    <source>
        <strain evidence="2 3">Red804</strain>
    </source>
</reference>
<feature type="compositionally biased region" description="Low complexity" evidence="1">
    <location>
        <begin position="36"/>
        <end position="63"/>
    </location>
</feature>